<evidence type="ECO:0000256" key="3">
    <source>
        <dbReference type="ARBA" id="ARBA00020378"/>
    </source>
</evidence>
<evidence type="ECO:0000256" key="1">
    <source>
        <dbReference type="ARBA" id="ARBA00003208"/>
    </source>
</evidence>
<dbReference type="InterPro" id="IPR017896">
    <property type="entry name" value="4Fe4S_Fe-S-bd"/>
</dbReference>
<evidence type="ECO:0000256" key="4">
    <source>
        <dbReference type="ARBA" id="ARBA00022448"/>
    </source>
</evidence>
<dbReference type="Gene3D" id="3.30.70.20">
    <property type="match status" value="1"/>
</dbReference>
<keyword evidence="9" id="KW-0535">Nitrogen fixation</keyword>
<comment type="caution">
    <text evidence="11">The sequence shown here is derived from an EMBL/GenBank/DDBJ whole genome shotgun (WGS) entry which is preliminary data.</text>
</comment>
<dbReference type="PROSITE" id="PS51379">
    <property type="entry name" value="4FE4S_FER_2"/>
    <property type="match status" value="2"/>
</dbReference>
<evidence type="ECO:0000313" key="11">
    <source>
        <dbReference type="EMBL" id="NLW34225.1"/>
    </source>
</evidence>
<name>A0A971M1P4_9BACT</name>
<dbReference type="PANTHER" id="PTHR43082">
    <property type="entry name" value="FERREDOXIN-LIKE"/>
    <property type="match status" value="1"/>
</dbReference>
<reference evidence="11" key="2">
    <citation type="submission" date="2020-01" db="EMBL/GenBank/DDBJ databases">
        <authorList>
            <person name="Campanaro S."/>
        </authorList>
    </citation>
    <scope>NUCLEOTIDE SEQUENCE</scope>
    <source>
        <strain evidence="11">AS06rmzACSIP_7</strain>
    </source>
</reference>
<proteinExistence type="predicted"/>
<dbReference type="AlphaFoldDB" id="A0A971M1P4"/>
<dbReference type="EMBL" id="JAAYEE010000032">
    <property type="protein sequence ID" value="NLW34225.1"/>
    <property type="molecule type" value="Genomic_DNA"/>
</dbReference>
<dbReference type="PANTHER" id="PTHR43082:SF3">
    <property type="entry name" value="FERREDOXIN-LIKE PROTEIN YDIT"/>
    <property type="match status" value="1"/>
</dbReference>
<gene>
    <name evidence="11" type="ORF">GXY80_01915</name>
</gene>
<dbReference type="InterPro" id="IPR007859">
    <property type="entry name" value="ETF-QO/FixX_C"/>
</dbReference>
<dbReference type="PIRSF" id="PIRSF036548">
    <property type="entry name" value="Fdx_FixX"/>
    <property type="match status" value="1"/>
</dbReference>
<feature type="domain" description="4Fe-4S ferredoxin-type" evidence="10">
    <location>
        <begin position="18"/>
        <end position="50"/>
    </location>
</feature>
<accession>A0A971M1P4</accession>
<dbReference type="SUPFAM" id="SSF54862">
    <property type="entry name" value="4Fe-4S ferredoxins"/>
    <property type="match status" value="1"/>
</dbReference>
<reference evidence="11" key="1">
    <citation type="journal article" date="2020" name="Biotechnol. Biofuels">
        <title>New insights from the biogas microbiome by comprehensive genome-resolved metagenomics of nearly 1600 species originating from multiple anaerobic digesters.</title>
        <authorList>
            <person name="Campanaro S."/>
            <person name="Treu L."/>
            <person name="Rodriguez-R L.M."/>
            <person name="Kovalovszki A."/>
            <person name="Ziels R.M."/>
            <person name="Maus I."/>
            <person name="Zhu X."/>
            <person name="Kougias P.G."/>
            <person name="Basile A."/>
            <person name="Luo G."/>
            <person name="Schluter A."/>
            <person name="Konstantinidis K.T."/>
            <person name="Angelidaki I."/>
        </authorList>
    </citation>
    <scope>NUCLEOTIDE SEQUENCE</scope>
    <source>
        <strain evidence="11">AS06rmzACSIP_7</strain>
    </source>
</reference>
<evidence type="ECO:0000256" key="8">
    <source>
        <dbReference type="ARBA" id="ARBA00023014"/>
    </source>
</evidence>
<protein>
    <recommendedName>
        <fullName evidence="3">Ferredoxin-like protein</fullName>
    </recommendedName>
</protein>
<keyword evidence="6" id="KW-0249">Electron transport</keyword>
<keyword evidence="4" id="KW-0813">Transport</keyword>
<sequence length="92" mass="10610">MKVEEKLALDAFRTDSESHITIDHEICRRRCTIKYCLFVCPGHLYTYNEETDEVVVEYAGCLECGTCKIACTEGAIKWVYPRGEFGVQYRFG</sequence>
<comment type="function">
    <text evidence="1">Could be a 3Fe-4S cluster-containing protein.</text>
</comment>
<keyword evidence="7" id="KW-0408">Iron</keyword>
<organism evidence="11 12">
    <name type="scientific">Syntrophorhabdus aromaticivorans</name>
    <dbReference type="NCBI Taxonomy" id="328301"/>
    <lineage>
        <taxon>Bacteria</taxon>
        <taxon>Pseudomonadati</taxon>
        <taxon>Thermodesulfobacteriota</taxon>
        <taxon>Syntrophorhabdia</taxon>
        <taxon>Syntrophorhabdales</taxon>
        <taxon>Syntrophorhabdaceae</taxon>
        <taxon>Syntrophorhabdus</taxon>
    </lineage>
</organism>
<dbReference type="Proteomes" id="UP000777265">
    <property type="component" value="Unassembled WGS sequence"/>
</dbReference>
<evidence type="ECO:0000256" key="7">
    <source>
        <dbReference type="ARBA" id="ARBA00023004"/>
    </source>
</evidence>
<feature type="domain" description="4Fe-4S ferredoxin-type" evidence="10">
    <location>
        <begin position="52"/>
        <end position="81"/>
    </location>
</feature>
<dbReference type="GO" id="GO:0051536">
    <property type="term" value="F:iron-sulfur cluster binding"/>
    <property type="evidence" value="ECO:0007669"/>
    <property type="project" value="UniProtKB-KW"/>
</dbReference>
<dbReference type="InterPro" id="IPR012206">
    <property type="entry name" value="Fd_FixX"/>
</dbReference>
<evidence type="ECO:0000259" key="10">
    <source>
        <dbReference type="PROSITE" id="PS51379"/>
    </source>
</evidence>
<keyword evidence="8" id="KW-0411">Iron-sulfur</keyword>
<dbReference type="Pfam" id="PF05187">
    <property type="entry name" value="Fer4_ETF_QO"/>
    <property type="match status" value="1"/>
</dbReference>
<evidence type="ECO:0000256" key="6">
    <source>
        <dbReference type="ARBA" id="ARBA00022982"/>
    </source>
</evidence>
<evidence type="ECO:0000256" key="5">
    <source>
        <dbReference type="ARBA" id="ARBA00022723"/>
    </source>
</evidence>
<evidence type="ECO:0000256" key="2">
    <source>
        <dbReference type="ARBA" id="ARBA00009192"/>
    </source>
</evidence>
<evidence type="ECO:0000256" key="9">
    <source>
        <dbReference type="ARBA" id="ARBA00023231"/>
    </source>
</evidence>
<dbReference type="GO" id="GO:0005506">
    <property type="term" value="F:iron ion binding"/>
    <property type="evidence" value="ECO:0007669"/>
    <property type="project" value="InterPro"/>
</dbReference>
<evidence type="ECO:0000313" key="12">
    <source>
        <dbReference type="Proteomes" id="UP000777265"/>
    </source>
</evidence>
<keyword evidence="5" id="KW-0479">Metal-binding</keyword>
<comment type="similarity">
    <text evidence="2">To ferredoxins from P.putida and C.tartarivorum, ferredoxin I from A.vinelandii, ferredoxin II from D.desulfuricans.</text>
</comment>